<dbReference type="HAMAP" id="MF_00815">
    <property type="entry name" value="ATP_synth_gamma_bact"/>
    <property type="match status" value="1"/>
</dbReference>
<keyword evidence="8 10" id="KW-0139">CF(1)</keyword>
<organism evidence="11">
    <name type="scientific">uncultured bacterium</name>
    <name type="common">gcode 4</name>
    <dbReference type="NCBI Taxonomy" id="1234023"/>
    <lineage>
        <taxon>Bacteria</taxon>
        <taxon>environmental samples</taxon>
    </lineage>
</organism>
<evidence type="ECO:0000256" key="4">
    <source>
        <dbReference type="ARBA" id="ARBA00022448"/>
    </source>
</evidence>
<dbReference type="GO" id="GO:0005524">
    <property type="term" value="F:ATP binding"/>
    <property type="evidence" value="ECO:0007669"/>
    <property type="project" value="UniProtKB-UniRule"/>
</dbReference>
<evidence type="ECO:0000256" key="6">
    <source>
        <dbReference type="ARBA" id="ARBA00023065"/>
    </source>
</evidence>
<keyword evidence="7 10" id="KW-0472">Membrane</keyword>
<dbReference type="GO" id="GO:0045259">
    <property type="term" value="C:proton-transporting ATP synthase complex"/>
    <property type="evidence" value="ECO:0007669"/>
    <property type="project" value="UniProtKB-KW"/>
</dbReference>
<dbReference type="GO" id="GO:0042777">
    <property type="term" value="P:proton motive force-driven plasma membrane ATP synthesis"/>
    <property type="evidence" value="ECO:0007669"/>
    <property type="project" value="UniProtKB-UniRule"/>
</dbReference>
<dbReference type="CDD" id="cd12151">
    <property type="entry name" value="F1-ATPase_gamma"/>
    <property type="match status" value="1"/>
</dbReference>
<accession>K1XYN4</accession>
<keyword evidence="9 10" id="KW-0066">ATP synthesis</keyword>
<comment type="subcellular location">
    <subcellularLocation>
        <location evidence="10">Cell membrane</location>
        <topology evidence="10">Peripheral membrane protein</topology>
    </subcellularLocation>
    <subcellularLocation>
        <location evidence="2">Membrane</location>
        <topology evidence="2">Peripheral membrane protein</topology>
    </subcellularLocation>
</comment>
<evidence type="ECO:0000256" key="10">
    <source>
        <dbReference type="HAMAP-Rule" id="MF_00815"/>
    </source>
</evidence>
<proteinExistence type="inferred from homology"/>
<keyword evidence="6 10" id="KW-0406">Ion transport</keyword>
<dbReference type="GO" id="GO:0005886">
    <property type="term" value="C:plasma membrane"/>
    <property type="evidence" value="ECO:0007669"/>
    <property type="project" value="UniProtKB-SubCell"/>
</dbReference>
<evidence type="ECO:0000256" key="5">
    <source>
        <dbReference type="ARBA" id="ARBA00022781"/>
    </source>
</evidence>
<name>K1XYN4_9BACT</name>
<dbReference type="NCBIfam" id="TIGR01146">
    <property type="entry name" value="ATPsyn_F1gamma"/>
    <property type="match status" value="1"/>
</dbReference>
<dbReference type="EMBL" id="AMFJ01034104">
    <property type="protein sequence ID" value="EKD30267.1"/>
    <property type="molecule type" value="Genomic_DNA"/>
</dbReference>
<reference evidence="11" key="1">
    <citation type="journal article" date="2012" name="Science">
        <title>Fermentation, hydrogen, and sulfur metabolism in multiple uncultivated bacterial phyla.</title>
        <authorList>
            <person name="Wrighton K.C."/>
            <person name="Thomas B.C."/>
            <person name="Sharon I."/>
            <person name="Miller C.S."/>
            <person name="Castelle C.J."/>
            <person name="VerBerkmoes N.C."/>
            <person name="Wilkins M.J."/>
            <person name="Hettich R.L."/>
            <person name="Lipton M.S."/>
            <person name="Williams K.H."/>
            <person name="Long P.E."/>
            <person name="Banfield J.F."/>
        </authorList>
    </citation>
    <scope>NUCLEOTIDE SEQUENCE [LARGE SCALE GENOMIC DNA]</scope>
</reference>
<dbReference type="Gene3D" id="3.40.1380.10">
    <property type="match status" value="1"/>
</dbReference>
<dbReference type="InterPro" id="IPR035968">
    <property type="entry name" value="ATP_synth_F1_ATPase_gsu"/>
</dbReference>
<evidence type="ECO:0000256" key="8">
    <source>
        <dbReference type="ARBA" id="ARBA00023196"/>
    </source>
</evidence>
<dbReference type="SUPFAM" id="SSF52943">
    <property type="entry name" value="ATP synthase (F1-ATPase), gamma subunit"/>
    <property type="match status" value="1"/>
</dbReference>
<evidence type="ECO:0000256" key="3">
    <source>
        <dbReference type="ARBA" id="ARBA00007681"/>
    </source>
</evidence>
<dbReference type="Pfam" id="PF00231">
    <property type="entry name" value="ATP-synt"/>
    <property type="match status" value="1"/>
</dbReference>
<protein>
    <recommendedName>
        <fullName evidence="10">ATP synthase gamma chain</fullName>
    </recommendedName>
    <alternativeName>
        <fullName evidence="10">ATP synthase F1 sector gamma subunit</fullName>
    </alternativeName>
    <alternativeName>
        <fullName evidence="10">F-ATPase gamma subunit</fullName>
    </alternativeName>
</protein>
<dbReference type="PRINTS" id="PR00126">
    <property type="entry name" value="ATPASEGAMMA"/>
</dbReference>
<evidence type="ECO:0000256" key="2">
    <source>
        <dbReference type="ARBA" id="ARBA00004170"/>
    </source>
</evidence>
<evidence type="ECO:0000256" key="7">
    <source>
        <dbReference type="ARBA" id="ARBA00023136"/>
    </source>
</evidence>
<comment type="caution">
    <text evidence="11">The sequence shown here is derived from an EMBL/GenBank/DDBJ whole genome shotgun (WGS) entry which is preliminary data.</text>
</comment>
<evidence type="ECO:0000256" key="9">
    <source>
        <dbReference type="ARBA" id="ARBA00023310"/>
    </source>
</evidence>
<dbReference type="AlphaFoldDB" id="K1XYN4"/>
<comment type="similarity">
    <text evidence="3 10">Belongs to the ATPase gamma chain family.</text>
</comment>
<dbReference type="PANTHER" id="PTHR11693:SF22">
    <property type="entry name" value="ATP SYNTHASE SUBUNIT GAMMA, MITOCHONDRIAL"/>
    <property type="match status" value="1"/>
</dbReference>
<evidence type="ECO:0000313" key="11">
    <source>
        <dbReference type="EMBL" id="EKD30267.1"/>
    </source>
</evidence>
<dbReference type="InterPro" id="IPR000131">
    <property type="entry name" value="ATP_synth_F1_gsu"/>
</dbReference>
<dbReference type="GO" id="GO:0046933">
    <property type="term" value="F:proton-transporting ATP synthase activity, rotational mechanism"/>
    <property type="evidence" value="ECO:0007669"/>
    <property type="project" value="UniProtKB-UniRule"/>
</dbReference>
<keyword evidence="5 10" id="KW-0375">Hydrogen ion transport</keyword>
<dbReference type="Gene3D" id="1.10.287.80">
    <property type="entry name" value="ATP synthase, gamma subunit, helix hairpin domain"/>
    <property type="match status" value="1"/>
</dbReference>
<evidence type="ECO:0000256" key="1">
    <source>
        <dbReference type="ARBA" id="ARBA00003456"/>
    </source>
</evidence>
<comment type="subunit">
    <text evidence="10">F-type ATPases have 2 components, CF(1) - the catalytic core - and CF(0) - the membrane proton channel. CF(1) has five subunits: alpha(3), beta(3), gamma(1), delta(1), epsilon(1). CF(0) has three main subunits: a, b and c.</text>
</comment>
<comment type="function">
    <text evidence="1 10">Produces ATP from ADP in the presence of a proton gradient across the membrane. The gamma chain is believed to be important in regulating ATPase activity and the flow of protons through the CF(0) complex.</text>
</comment>
<keyword evidence="4 10" id="KW-0813">Transport</keyword>
<keyword evidence="10" id="KW-1003">Cell membrane</keyword>
<dbReference type="PANTHER" id="PTHR11693">
    <property type="entry name" value="ATP SYNTHASE GAMMA CHAIN"/>
    <property type="match status" value="1"/>
</dbReference>
<sequence>MASGKEIKARIKSVTNTKKITRAMELISTVKMKKAQEWVLSSRPFAIAALRIFANVSESLADIPSIGGHKYTTDRELLVVISSNKGLCGGYNVNTFKKVAEYRKTHPGTTLDYITIGKKAREFILRTGGNLVADFSDAMKDAIEIGDVKPISSMLREFFMKQSHEKLNYDAVKIVHSYYISAINQKAVVKQFLPLDRTDIVEFLTEIAGQEVKTVEESVKYNIEPDTETIANEVIPMILSMLLYEILLESKASEHSSRMVAMKNAKDSATKKVSALTLSYNKARQASITKEVSEIVSGVESMKE</sequence>
<gene>
    <name evidence="10" type="primary">atpG</name>
    <name evidence="11" type="ORF">ACD_78C00104G0006</name>
</gene>